<feature type="region of interest" description="Disordered" evidence="1">
    <location>
        <begin position="157"/>
        <end position="203"/>
    </location>
</feature>
<dbReference type="Gene3D" id="3.90.840.10">
    <property type="entry name" value="Thiol-activated cytolysin superfamily/Thiol-activated cytolysin, alpha-beta domain"/>
    <property type="match status" value="1"/>
</dbReference>
<dbReference type="Gene3D" id="3.30.1040.20">
    <property type="match status" value="1"/>
</dbReference>
<name>A0A1G9YSJ9_9EURY</name>
<dbReference type="AlphaFoldDB" id="A0A1G9YSJ9"/>
<reference evidence="3" key="1">
    <citation type="submission" date="2016-10" db="EMBL/GenBank/DDBJ databases">
        <authorList>
            <person name="Varghese N."/>
            <person name="Submissions S."/>
        </authorList>
    </citation>
    <scope>NUCLEOTIDE SEQUENCE [LARGE SCALE GENOMIC DNA]</scope>
    <source>
        <strain evidence="3">CGMCC 1.10119</strain>
    </source>
</reference>
<dbReference type="Gene3D" id="3.40.30.40">
    <property type="entry name" value="Perfringolysin"/>
    <property type="match status" value="1"/>
</dbReference>
<dbReference type="InterPro" id="IPR036359">
    <property type="entry name" value="Thiol_cytolysin_sf"/>
</dbReference>
<dbReference type="InterPro" id="IPR001869">
    <property type="entry name" value="Thiol_cytolysin"/>
</dbReference>
<dbReference type="EMBL" id="FNHL01000005">
    <property type="protein sequence ID" value="SDN11907.1"/>
    <property type="molecule type" value="Genomic_DNA"/>
</dbReference>
<dbReference type="SUPFAM" id="SSF56978">
    <property type="entry name" value="Perfringolysin"/>
    <property type="match status" value="1"/>
</dbReference>
<dbReference type="STRING" id="660521.SAMN04487949_3434"/>
<organism evidence="2 3">
    <name type="scientific">Halogranum gelatinilyticum</name>
    <dbReference type="NCBI Taxonomy" id="660521"/>
    <lineage>
        <taxon>Archaea</taxon>
        <taxon>Methanobacteriati</taxon>
        <taxon>Methanobacteriota</taxon>
        <taxon>Stenosarchaea group</taxon>
        <taxon>Halobacteria</taxon>
        <taxon>Halobacteriales</taxon>
        <taxon>Haloferacaceae</taxon>
    </lineage>
</organism>
<evidence type="ECO:0000313" key="3">
    <source>
        <dbReference type="Proteomes" id="UP000199451"/>
    </source>
</evidence>
<dbReference type="Proteomes" id="UP000199451">
    <property type="component" value="Unassembled WGS sequence"/>
</dbReference>
<evidence type="ECO:0000256" key="1">
    <source>
        <dbReference type="SAM" id="MobiDB-lite"/>
    </source>
</evidence>
<sequence>MSDESSETSVRRRTLLATVSGLLSASLAGCSVSIDTPFSGSTGSGQSTPQPTPVTRTRTREPTATATATPTQAPTTEEPTTATPAASTSTASPTTTTTTTPNSQVADETPSFDPPPCLADGTCGGPPTNRNITFDPSVVSQLNRSLIDPSVLNVDLTTSSETSSDPPSATTNSGAVSVEVTPDQKQTETTSQGESSTTENDGMVCTVRKKTATTGGSDVFLLNPSMTEVYPGALLTAASIADGSFAPALTSQRRGGVSTQTIRNPLQLSISLANIDGTNTKTVQTPSLGAVRTARNEILDRVGSGATPAVMSYEKQRIYSKDQLDVELGAHFSNPSVDVSGSFDFTQTTETNKLLATFSQKYYDISVSLPNPAGNGVVSDMSYLRKNDVIVNNVSYGRLLFFSVESKYTYQEVETALDVAVKSGLNKVEADLSTADKQVLKNTKVNINVLGGSASSASKLISGYGDTGAAAAIGDWIQRGATYSPSDSPGAPVAYQTKYLSGLQTANVYLSTTYNARTCRPKTRRFRVHNFDIRVVTANDVVGSKNTEELYGSIFVGGRAYSKDGSNSQPIIGLDSWGADSNNWVRVKQGQSKDLNIDNTLEFSTEGELDRRKSYIEVVMEPREHDAAGDEFKGARKSVRWFLSESPSDPDRAGSGRGRFKKRFADRGTEIEITFDITPLPPR</sequence>
<evidence type="ECO:0000313" key="2">
    <source>
        <dbReference type="EMBL" id="SDN11907.1"/>
    </source>
</evidence>
<dbReference type="InterPro" id="IPR036363">
    <property type="entry name" value="Thiol_cytolysin_ab_sf"/>
</dbReference>
<dbReference type="PRINTS" id="PR01400">
    <property type="entry name" value="TACYTOLYSIN"/>
</dbReference>
<gene>
    <name evidence="2" type="ORF">SAMN04487949_3434</name>
</gene>
<proteinExistence type="predicted"/>
<dbReference type="Pfam" id="PF01289">
    <property type="entry name" value="Thiol_cytolysin"/>
    <property type="match status" value="1"/>
</dbReference>
<feature type="region of interest" description="Disordered" evidence="1">
    <location>
        <begin position="32"/>
        <end position="134"/>
    </location>
</feature>
<accession>A0A1G9YSJ9</accession>
<dbReference type="GO" id="GO:0015485">
    <property type="term" value="F:cholesterol binding"/>
    <property type="evidence" value="ECO:0007669"/>
    <property type="project" value="InterPro"/>
</dbReference>
<protein>
    <submittedName>
        <fullName evidence="2">Thiol-activated cytolysin</fullName>
    </submittedName>
</protein>
<feature type="compositionally biased region" description="Low complexity" evidence="1">
    <location>
        <begin position="187"/>
        <end position="199"/>
    </location>
</feature>
<feature type="compositionally biased region" description="Low complexity" evidence="1">
    <location>
        <begin position="32"/>
        <end position="101"/>
    </location>
</feature>
<feature type="compositionally biased region" description="Low complexity" evidence="1">
    <location>
        <begin position="157"/>
        <end position="171"/>
    </location>
</feature>
<keyword evidence="3" id="KW-1185">Reference proteome</keyword>